<name>A0A6V7WQJ9_MELEN</name>
<proteinExistence type="predicted"/>
<accession>A0A6V7WQJ9</accession>
<dbReference type="AlphaFoldDB" id="A0A6V7WQJ9"/>
<keyword evidence="1" id="KW-1133">Transmembrane helix</keyword>
<keyword evidence="1" id="KW-0812">Transmembrane</keyword>
<sequence length="130" mass="15531">MLLAWLILTKTVKAMRMYSRLLLHSCLMASFLKIFFLLYNLQDILIVIVSTLVQPIPIVDHGYRALFQNGVFRNLLPQPYAYMVIRTFEYLVYILKFKLNVLWIQLLLFFLASTTAQFIFRYFLLSKLYF</sequence>
<protein>
    <submittedName>
        <fullName evidence="2">Uncharacterized protein</fullName>
    </submittedName>
</protein>
<dbReference type="Proteomes" id="UP000580250">
    <property type="component" value="Unassembled WGS sequence"/>
</dbReference>
<evidence type="ECO:0000313" key="2">
    <source>
        <dbReference type="EMBL" id="CAD2189299.1"/>
    </source>
</evidence>
<organism evidence="2 3">
    <name type="scientific">Meloidogyne enterolobii</name>
    <name type="common">Root-knot nematode worm</name>
    <name type="synonym">Meloidogyne mayaguensis</name>
    <dbReference type="NCBI Taxonomy" id="390850"/>
    <lineage>
        <taxon>Eukaryota</taxon>
        <taxon>Metazoa</taxon>
        <taxon>Ecdysozoa</taxon>
        <taxon>Nematoda</taxon>
        <taxon>Chromadorea</taxon>
        <taxon>Rhabditida</taxon>
        <taxon>Tylenchina</taxon>
        <taxon>Tylenchomorpha</taxon>
        <taxon>Tylenchoidea</taxon>
        <taxon>Meloidogynidae</taxon>
        <taxon>Meloidogyninae</taxon>
        <taxon>Meloidogyne</taxon>
    </lineage>
</organism>
<reference evidence="2 3" key="1">
    <citation type="submission" date="2020-08" db="EMBL/GenBank/DDBJ databases">
        <authorList>
            <person name="Koutsovoulos G."/>
            <person name="Danchin GJ E."/>
        </authorList>
    </citation>
    <scope>NUCLEOTIDE SEQUENCE [LARGE SCALE GENOMIC DNA]</scope>
</reference>
<comment type="caution">
    <text evidence="2">The sequence shown here is derived from an EMBL/GenBank/DDBJ whole genome shotgun (WGS) entry which is preliminary data.</text>
</comment>
<evidence type="ECO:0000256" key="1">
    <source>
        <dbReference type="SAM" id="Phobius"/>
    </source>
</evidence>
<keyword evidence="1" id="KW-0472">Membrane</keyword>
<dbReference type="EMBL" id="CAJEWN010000742">
    <property type="protein sequence ID" value="CAD2189299.1"/>
    <property type="molecule type" value="Genomic_DNA"/>
</dbReference>
<gene>
    <name evidence="2" type="ORF">MENT_LOCUS42012</name>
</gene>
<feature type="transmembrane region" description="Helical" evidence="1">
    <location>
        <begin position="101"/>
        <end position="124"/>
    </location>
</feature>
<feature type="transmembrane region" description="Helical" evidence="1">
    <location>
        <begin position="21"/>
        <end position="38"/>
    </location>
</feature>
<evidence type="ECO:0000313" key="3">
    <source>
        <dbReference type="Proteomes" id="UP000580250"/>
    </source>
</evidence>